<name>A0A975RN61_9BRAD</name>
<keyword evidence="2 7" id="KW-0479">Metal-binding</keyword>
<keyword evidence="4 7" id="KW-0658">Purine biosynthesis</keyword>
<evidence type="ECO:0000313" key="8">
    <source>
        <dbReference type="EMBL" id="QWG13408.1"/>
    </source>
</evidence>
<dbReference type="SMART" id="SM00788">
    <property type="entry name" value="Adenylsucc_synt"/>
    <property type="match status" value="1"/>
</dbReference>
<feature type="binding site" evidence="7">
    <location>
        <begin position="291"/>
        <end position="293"/>
    </location>
    <ligand>
        <name>GTP</name>
        <dbReference type="ChEBI" id="CHEBI:37565"/>
    </ligand>
</feature>
<dbReference type="InterPro" id="IPR001114">
    <property type="entry name" value="Adenylosuccinate_synthetase"/>
</dbReference>
<comment type="subcellular location">
    <subcellularLocation>
        <location evidence="7">Cytoplasm</location>
    </subcellularLocation>
</comment>
<evidence type="ECO:0000256" key="4">
    <source>
        <dbReference type="ARBA" id="ARBA00022755"/>
    </source>
</evidence>
<feature type="binding site" description="in other chain" evidence="7">
    <location>
        <position position="263"/>
    </location>
    <ligand>
        <name>IMP</name>
        <dbReference type="ChEBI" id="CHEBI:58053"/>
        <note>ligand shared between dimeric partners</note>
    </ligand>
</feature>
<feature type="binding site" evidence="7">
    <location>
        <begin position="259"/>
        <end position="265"/>
    </location>
    <ligand>
        <name>substrate</name>
    </ligand>
</feature>
<dbReference type="PANTHER" id="PTHR11846">
    <property type="entry name" value="ADENYLOSUCCINATE SYNTHETASE"/>
    <property type="match status" value="1"/>
</dbReference>
<dbReference type="SUPFAM" id="SSF52540">
    <property type="entry name" value="P-loop containing nucleoside triphosphate hydrolases"/>
    <property type="match status" value="1"/>
</dbReference>
<evidence type="ECO:0000256" key="6">
    <source>
        <dbReference type="ARBA" id="ARBA00023134"/>
    </source>
</evidence>
<dbReference type="InterPro" id="IPR042109">
    <property type="entry name" value="Adenylosuccinate_synth_dom1"/>
</dbReference>
<keyword evidence="3 7" id="KW-0547">Nucleotide-binding</keyword>
<evidence type="ECO:0000313" key="9">
    <source>
        <dbReference type="Proteomes" id="UP000680839"/>
    </source>
</evidence>
<dbReference type="GO" id="GO:0004019">
    <property type="term" value="F:adenylosuccinate synthase activity"/>
    <property type="evidence" value="ECO:0007669"/>
    <property type="project" value="UniProtKB-UniRule"/>
</dbReference>
<dbReference type="PANTHER" id="PTHR11846:SF0">
    <property type="entry name" value="ADENYLOSUCCINATE SYNTHETASE"/>
    <property type="match status" value="1"/>
</dbReference>
<dbReference type="Pfam" id="PF00709">
    <property type="entry name" value="Adenylsucc_synt"/>
    <property type="match status" value="2"/>
</dbReference>
<feature type="binding site" description="in other chain" evidence="7">
    <location>
        <position position="124"/>
    </location>
    <ligand>
        <name>IMP</name>
        <dbReference type="ChEBI" id="CHEBI:58053"/>
        <note>ligand shared between dimeric partners</note>
    </ligand>
</feature>
<evidence type="ECO:0000256" key="7">
    <source>
        <dbReference type="HAMAP-Rule" id="MF_00011"/>
    </source>
</evidence>
<dbReference type="Gene3D" id="3.90.170.10">
    <property type="entry name" value="Adenylosuccinate Synthetase, subunit A, domain 3"/>
    <property type="match status" value="1"/>
</dbReference>
<dbReference type="GO" id="GO:0005525">
    <property type="term" value="F:GTP binding"/>
    <property type="evidence" value="ECO:0007669"/>
    <property type="project" value="UniProtKB-UniRule"/>
</dbReference>
<feature type="binding site" description="in other chain" evidence="7">
    <location>
        <position position="178"/>
    </location>
    <ligand>
        <name>IMP</name>
        <dbReference type="ChEBI" id="CHEBI:58053"/>
        <note>ligand shared between dimeric partners</note>
    </ligand>
</feature>
<comment type="similarity">
    <text evidence="7">Belongs to the adenylosuccinate synthetase family.</text>
</comment>
<feature type="active site" description="Proton donor" evidence="7">
    <location>
        <position position="42"/>
    </location>
</feature>
<evidence type="ECO:0000256" key="5">
    <source>
        <dbReference type="ARBA" id="ARBA00022842"/>
    </source>
</evidence>
<keyword evidence="1 7" id="KW-0436">Ligase</keyword>
<accession>A0A975RN61</accession>
<feature type="binding site" description="in other chain" evidence="7">
    <location>
        <begin position="39"/>
        <end position="42"/>
    </location>
    <ligand>
        <name>IMP</name>
        <dbReference type="ChEBI" id="CHEBI:58053"/>
        <note>ligand shared between dimeric partners</note>
    </ligand>
</feature>
<gene>
    <name evidence="7" type="primary">purA</name>
    <name evidence="8" type="ORF">KMZ29_01255</name>
</gene>
<feature type="binding site" evidence="7">
    <location>
        <begin position="41"/>
        <end position="43"/>
    </location>
    <ligand>
        <name>GTP</name>
        <dbReference type="ChEBI" id="CHEBI:37565"/>
    </ligand>
</feature>
<keyword evidence="6 7" id="KW-0342">GTP-binding</keyword>
<dbReference type="HAMAP" id="MF_00011">
    <property type="entry name" value="Adenylosucc_synth"/>
    <property type="match status" value="1"/>
</dbReference>
<feature type="binding site" evidence="7">
    <location>
        <position position="138"/>
    </location>
    <ligand>
        <name>IMP</name>
        <dbReference type="ChEBI" id="CHEBI:58053"/>
        <note>ligand shared between dimeric partners</note>
    </ligand>
</feature>
<keyword evidence="7" id="KW-0963">Cytoplasm</keyword>
<evidence type="ECO:0000256" key="1">
    <source>
        <dbReference type="ARBA" id="ARBA00022598"/>
    </source>
</evidence>
<comment type="catalytic activity">
    <reaction evidence="7">
        <text>IMP + L-aspartate + GTP = N(6)-(1,2-dicarboxyethyl)-AMP + GDP + phosphate + 2 H(+)</text>
        <dbReference type="Rhea" id="RHEA:15753"/>
        <dbReference type="ChEBI" id="CHEBI:15378"/>
        <dbReference type="ChEBI" id="CHEBI:29991"/>
        <dbReference type="ChEBI" id="CHEBI:37565"/>
        <dbReference type="ChEBI" id="CHEBI:43474"/>
        <dbReference type="ChEBI" id="CHEBI:57567"/>
        <dbReference type="ChEBI" id="CHEBI:58053"/>
        <dbReference type="ChEBI" id="CHEBI:58189"/>
        <dbReference type="EC" id="6.3.4.4"/>
    </reaction>
</comment>
<comment type="caution">
    <text evidence="7">Lacks conserved residue(s) required for the propagation of feature annotation.</text>
</comment>
<reference evidence="8" key="1">
    <citation type="submission" date="2021-06" db="EMBL/GenBank/DDBJ databases">
        <title>Bradyrhizobium sp. S2-20-1 Genome sequencing.</title>
        <authorList>
            <person name="Jin L."/>
        </authorList>
    </citation>
    <scope>NUCLEOTIDE SEQUENCE</scope>
    <source>
        <strain evidence="8">S2-20-1</strain>
    </source>
</reference>
<sequence length="354" mass="38033">MPISVVVGGQFGSEGKGKVAFEIARKQNAAIVVRVGGTNSGHTAVDEAGRTWALRQLPASILARQTMAILPAGAIIDPEILRKELDELKLDANRILVSPYATIIAPEDKQAERHSGLISQIGSTGSGTGAALIRRMGRQQNVVLAKDHPAIAPFIGDTDTVMREALNQNRWIVIEGSQGFGLSILHGGFYPKATSRDTTAGTFLGEAGLSPRDVGQITLVIRTFPIRVSGDSGPLRNETSWTEVAKTAGLPEDYCELTTATRKVRRVGTFDADLVKRAITINNPTHIVLNHFDYIDSGVRNHKFAVGALSALRNIETAIGRRIDFLGTSPSHLVPRENLGNSGYLSDLEKSTPT</sequence>
<dbReference type="EC" id="6.3.4.4" evidence="7"/>
<dbReference type="GO" id="GO:0044208">
    <property type="term" value="P:'de novo' AMP biosynthetic process"/>
    <property type="evidence" value="ECO:0007669"/>
    <property type="project" value="UniProtKB-UniRule"/>
</dbReference>
<feature type="binding site" evidence="7">
    <location>
        <position position="265"/>
    </location>
    <ligand>
        <name>GTP</name>
        <dbReference type="ChEBI" id="CHEBI:37565"/>
    </ligand>
</feature>
<dbReference type="GO" id="GO:0005737">
    <property type="term" value="C:cytoplasm"/>
    <property type="evidence" value="ECO:0007669"/>
    <property type="project" value="UniProtKB-SubCell"/>
</dbReference>
<dbReference type="Proteomes" id="UP000680839">
    <property type="component" value="Chromosome"/>
</dbReference>
<comment type="function">
    <text evidence="7">Plays an important role in the de novo pathway of purine nucleotide biosynthesis. Catalyzes the first committed step in the biosynthesis of AMP from IMP.</text>
</comment>
<keyword evidence="5 7" id="KW-0460">Magnesium</keyword>
<dbReference type="GO" id="GO:0046040">
    <property type="term" value="P:IMP metabolic process"/>
    <property type="evidence" value="ECO:0007669"/>
    <property type="project" value="TreeGrafter"/>
</dbReference>
<dbReference type="InterPro" id="IPR042111">
    <property type="entry name" value="Adenylosuccinate_synth_dom3"/>
</dbReference>
<dbReference type="EMBL" id="CP076134">
    <property type="protein sequence ID" value="QWG13408.1"/>
    <property type="molecule type" value="Genomic_DNA"/>
</dbReference>
<dbReference type="Gene3D" id="3.40.440.10">
    <property type="entry name" value="Adenylosuccinate Synthetase, subunit A, domain 1"/>
    <property type="match status" value="2"/>
</dbReference>
<comment type="subunit">
    <text evidence="7">Homodimer.</text>
</comment>
<dbReference type="InterPro" id="IPR027417">
    <property type="entry name" value="P-loop_NTPase"/>
</dbReference>
<protein>
    <recommendedName>
        <fullName evidence="7">Adenylosuccinate synthetase</fullName>
        <shortName evidence="7">AMPSase</shortName>
        <shortName evidence="7">AdSS</shortName>
        <ecNumber evidence="7">6.3.4.4</ecNumber>
    </recommendedName>
    <alternativeName>
        <fullName evidence="7">IMP--aspartate ligase</fullName>
    </alternativeName>
</protein>
<evidence type="ECO:0000256" key="2">
    <source>
        <dbReference type="ARBA" id="ARBA00022723"/>
    </source>
</evidence>
<comment type="pathway">
    <text evidence="7">Purine metabolism; AMP biosynthesis via de novo pathway; AMP from IMP: step 1/2.</text>
</comment>
<organism evidence="8 9">
    <name type="scientific">Bradyrhizobium sediminis</name>
    <dbReference type="NCBI Taxonomy" id="2840469"/>
    <lineage>
        <taxon>Bacteria</taxon>
        <taxon>Pseudomonadati</taxon>
        <taxon>Pseudomonadota</taxon>
        <taxon>Alphaproteobacteria</taxon>
        <taxon>Hyphomicrobiales</taxon>
        <taxon>Nitrobacteraceae</taxon>
        <taxon>Bradyrhizobium</taxon>
    </lineage>
</organism>
<proteinExistence type="inferred from homology"/>
<feature type="binding site" description="in other chain" evidence="7">
    <location>
        <position position="194"/>
    </location>
    <ligand>
        <name>IMP</name>
        <dbReference type="ChEBI" id="CHEBI:58053"/>
        <note>ligand shared between dimeric partners</note>
    </ligand>
</feature>
<dbReference type="AlphaFoldDB" id="A0A975RN61"/>
<comment type="cofactor">
    <cofactor evidence="7">
        <name>Mg(2+)</name>
        <dbReference type="ChEBI" id="CHEBI:18420"/>
    </cofactor>
    <text evidence="7">Binds 1 Mg(2+) ion per subunit.</text>
</comment>
<dbReference type="GO" id="GO:0000287">
    <property type="term" value="F:magnesium ion binding"/>
    <property type="evidence" value="ECO:0007669"/>
    <property type="project" value="UniProtKB-UniRule"/>
</dbReference>
<feature type="binding site" evidence="7">
    <location>
        <position position="41"/>
    </location>
    <ligand>
        <name>Mg(2+)</name>
        <dbReference type="ChEBI" id="CHEBI:18420"/>
    </ligand>
</feature>
<dbReference type="RefSeq" id="WP_215622127.1">
    <property type="nucleotide sequence ID" value="NZ_CP076134.1"/>
</dbReference>
<evidence type="ECO:0000256" key="3">
    <source>
        <dbReference type="ARBA" id="ARBA00022741"/>
    </source>
</evidence>